<organism evidence="3 4">
    <name type="scientific">Labeo rohita</name>
    <name type="common">Indian major carp</name>
    <name type="synonym">Cyprinus rohita</name>
    <dbReference type="NCBI Taxonomy" id="84645"/>
    <lineage>
        <taxon>Eukaryota</taxon>
        <taxon>Metazoa</taxon>
        <taxon>Chordata</taxon>
        <taxon>Craniata</taxon>
        <taxon>Vertebrata</taxon>
        <taxon>Euteleostomi</taxon>
        <taxon>Actinopterygii</taxon>
        <taxon>Neopterygii</taxon>
        <taxon>Teleostei</taxon>
        <taxon>Ostariophysi</taxon>
        <taxon>Cypriniformes</taxon>
        <taxon>Cyprinidae</taxon>
        <taxon>Labeoninae</taxon>
        <taxon>Labeonini</taxon>
        <taxon>Labeo</taxon>
    </lineage>
</organism>
<dbReference type="Gene3D" id="1.20.58.240">
    <property type="entry name" value="STAT, domain 1"/>
    <property type="match status" value="1"/>
</dbReference>
<name>A0ABQ8M493_LABRO</name>
<dbReference type="InterPro" id="IPR016181">
    <property type="entry name" value="Acyl_CoA_acyltransferase"/>
</dbReference>
<dbReference type="PANTHER" id="PTHR13170">
    <property type="entry name" value="O-GLCNACASE"/>
    <property type="match status" value="1"/>
</dbReference>
<evidence type="ECO:0000256" key="1">
    <source>
        <dbReference type="SAM" id="MobiDB-lite"/>
    </source>
</evidence>
<comment type="caution">
    <text evidence="3">The sequence shown here is derived from an EMBL/GenBank/DDBJ whole genome shotgun (WGS) entry which is preliminary data.</text>
</comment>
<keyword evidence="4" id="KW-1185">Reference proteome</keyword>
<dbReference type="Gene3D" id="3.20.20.80">
    <property type="entry name" value="Glycosidases"/>
    <property type="match status" value="1"/>
</dbReference>
<feature type="region of interest" description="Disordered" evidence="1">
    <location>
        <begin position="554"/>
        <end position="582"/>
    </location>
</feature>
<dbReference type="PROSITE" id="PS52009">
    <property type="entry name" value="GH84"/>
    <property type="match status" value="1"/>
</dbReference>
<dbReference type="InterPro" id="IPR011496">
    <property type="entry name" value="O-GlcNAcase_cat"/>
</dbReference>
<dbReference type="PANTHER" id="PTHR13170:SF24">
    <property type="entry name" value="O-GLCNACASE"/>
    <property type="match status" value="1"/>
</dbReference>
<feature type="compositionally biased region" description="Basic and acidic residues" evidence="1">
    <location>
        <begin position="554"/>
        <end position="566"/>
    </location>
</feature>
<dbReference type="Proteomes" id="UP000830375">
    <property type="component" value="Unassembled WGS sequence"/>
</dbReference>
<feature type="domain" description="GH84" evidence="2">
    <location>
        <begin position="132"/>
        <end position="408"/>
    </location>
</feature>
<dbReference type="Pfam" id="PF07555">
    <property type="entry name" value="NAGidase"/>
    <property type="match status" value="1"/>
</dbReference>
<evidence type="ECO:0000313" key="4">
    <source>
        <dbReference type="Proteomes" id="UP000830375"/>
    </source>
</evidence>
<dbReference type="InterPro" id="IPR017853">
    <property type="entry name" value="GH"/>
</dbReference>
<sequence>MKQDEINELVSIRHSHSGWTRADIVAVSLRALLEICFQTHTNRPLLVQTSFLSLRSKCKQEEQCKIKQRRRTPRYIDRIYLKSRCKFTKDKIIESTQPESEANPLPTEAVADTQCPVDEPTIGVERTGRRKFITGVVEGFYGRPWTMEQRKELFRRQQKWGLNTYLYAPKDDYKHRMFWREMYSVEEAEQLTTLISAAKEHGVEFIYAISPGLDITFSNQKEVSTLKRKLDQVTHFGCKSFALLFDDIDHNMCPADKEVFSSFAHAQVSITNEIFQYLGEPEIFLFCPTEYCGTFCYPNVSQSPYLRTIGEKLLPGIEVLWTGPKVVSKDITVESIEEVTKILRRAPVIWDNIHANDYDQKRLFLGPYKGRSTELIPRLKGVLTNPNCEFESNFVAIHTEDSTVSIQIKLENEGSDEELETDILYSPQIALKLALTEWLSEFGVPHQYNSRQVPHSGTKSTSIDVPALTTPSLGTSTTVTTVFQQPIMSPVVPLSDEPHVLGKEEEVEVEKKESDEEPMEMVVEKHDEVDDTKNVNQILTEIVKAKMTEDLKPMDTDKESLTESKSPEMSIQEDSGSDIAPMQTDDQLNKEVFVPGPNEKPLFTVEPLTLEDLTLLAELFYLPYEHGPKAVQMLKEFNWLRANSNYVDEWQSRAEKFEEMCCSVIQMFTRLSNSANRTILYDLYPYLWDIKSIISMVKSFVQWLDGRILSTSFYCYWMDSARCMHNTSILYPFPLIMPESPSHNVLRLDLISTGCRSQSSAQFLSGDQEPWAFRGGLAGEFQRLLPIDGANDLFYQPPPPMPTSKIYTIRPYFPKDESAVYRICKETFTEGCDGITFPDESPDLIGDRLVGGFLTHSPDYGFVLEDEEGICGYALGTVDVKPFKMMLSFHEEEEGLPESFLSNFPSLIKVDIHAKVTDPSVAKSMMGCLLSSLKANGSHGAFCEVRQMDKRMLDFYSKLGCFEVAKMEGFPKDVIIMGRSL</sequence>
<protein>
    <submittedName>
        <fullName evidence="3">Protein O-GlcNAcase</fullName>
    </submittedName>
</protein>
<accession>A0ABQ8M493</accession>
<reference evidence="3 4" key="1">
    <citation type="submission" date="2022-01" db="EMBL/GenBank/DDBJ databases">
        <title>A high-quality chromosome-level genome assembly of rohu carp, Labeo rohita.</title>
        <authorList>
            <person name="Arick M.A. II"/>
            <person name="Hsu C.-Y."/>
            <person name="Magbanua Z."/>
            <person name="Pechanova O."/>
            <person name="Grover C."/>
            <person name="Miller E."/>
            <person name="Thrash A."/>
            <person name="Ezzel L."/>
            <person name="Alam S."/>
            <person name="Benzie J."/>
            <person name="Hamilton M."/>
            <person name="Karsi A."/>
            <person name="Lawrence M.L."/>
            <person name="Peterson D.G."/>
        </authorList>
    </citation>
    <scope>NUCLEOTIDE SEQUENCE [LARGE SCALE GENOMIC DNA]</scope>
    <source>
        <strain evidence="4">BAU-BD-2019</strain>
        <tissue evidence="3">Blood</tissue>
    </source>
</reference>
<dbReference type="InterPro" id="IPR051822">
    <property type="entry name" value="Glycosyl_Hydrolase_84"/>
</dbReference>
<dbReference type="SUPFAM" id="SSF51445">
    <property type="entry name" value="(Trans)glycosidases"/>
    <property type="match status" value="1"/>
</dbReference>
<dbReference type="Gene3D" id="3.40.630.30">
    <property type="match status" value="2"/>
</dbReference>
<gene>
    <name evidence="3" type="ORF">H4Q32_009093</name>
</gene>
<evidence type="ECO:0000313" key="3">
    <source>
        <dbReference type="EMBL" id="KAI2657710.1"/>
    </source>
</evidence>
<proteinExistence type="predicted"/>
<evidence type="ECO:0000259" key="2">
    <source>
        <dbReference type="PROSITE" id="PS52009"/>
    </source>
</evidence>
<dbReference type="SUPFAM" id="SSF55729">
    <property type="entry name" value="Acyl-CoA N-acyltransferases (Nat)"/>
    <property type="match status" value="1"/>
</dbReference>
<dbReference type="EMBL" id="JACTAM010000013">
    <property type="protein sequence ID" value="KAI2657710.1"/>
    <property type="molecule type" value="Genomic_DNA"/>
</dbReference>